<gene>
    <name evidence="2" type="ORF">ENM88_07330</name>
</gene>
<organism evidence="2">
    <name type="scientific">Thermofilum pendens</name>
    <dbReference type="NCBI Taxonomy" id="2269"/>
    <lineage>
        <taxon>Archaea</taxon>
        <taxon>Thermoproteota</taxon>
        <taxon>Thermoprotei</taxon>
        <taxon>Thermofilales</taxon>
        <taxon>Thermofilaceae</taxon>
        <taxon>Thermofilum</taxon>
    </lineage>
</organism>
<comment type="caution">
    <text evidence="2">The sequence shown here is derived from an EMBL/GenBank/DDBJ whole genome shotgun (WGS) entry which is preliminary data.</text>
</comment>
<evidence type="ECO:0000256" key="1">
    <source>
        <dbReference type="SAM" id="Phobius"/>
    </source>
</evidence>
<keyword evidence="1" id="KW-0472">Membrane</keyword>
<evidence type="ECO:0000313" key="2">
    <source>
        <dbReference type="EMBL" id="HHP05536.1"/>
    </source>
</evidence>
<feature type="transmembrane region" description="Helical" evidence="1">
    <location>
        <begin position="12"/>
        <end position="32"/>
    </location>
</feature>
<name>A0A7J3X8L4_THEPE</name>
<reference evidence="2" key="1">
    <citation type="journal article" date="2020" name="mSystems">
        <title>Genome- and Community-Level Interaction Insights into Carbon Utilization and Element Cycling Functions of Hydrothermarchaeota in Hydrothermal Sediment.</title>
        <authorList>
            <person name="Zhou Z."/>
            <person name="Liu Y."/>
            <person name="Xu W."/>
            <person name="Pan J."/>
            <person name="Luo Z.H."/>
            <person name="Li M."/>
        </authorList>
    </citation>
    <scope>NUCLEOTIDE SEQUENCE [LARGE SCALE GENOMIC DNA]</scope>
    <source>
        <strain evidence="2">SpSt-1125</strain>
    </source>
</reference>
<protein>
    <submittedName>
        <fullName evidence="2">Uncharacterized protein</fullName>
    </submittedName>
</protein>
<keyword evidence="1" id="KW-0812">Transmembrane</keyword>
<dbReference type="EMBL" id="DRZM01000211">
    <property type="protein sequence ID" value="HHP05536.1"/>
    <property type="molecule type" value="Genomic_DNA"/>
</dbReference>
<proteinExistence type="predicted"/>
<accession>A0A7J3X8L4</accession>
<sequence length="165" mass="18366">MALRRRRGVTRIAELVLATSMVVAVVLFVMFFTRPIRSAYLRETSDLRRLAYNVLDNLAEAGVFERVLGSALAGDVGWEGRLRFLVSSSMPPGVLFRMEVYSVSFDTGTGTVAFTRLDRGGVSNAELSVSFKEAESVYYTYVCTRDPDSMRGRVFYFVLVVGYAG</sequence>
<dbReference type="AlphaFoldDB" id="A0A7J3X8L4"/>
<keyword evidence="1" id="KW-1133">Transmembrane helix</keyword>